<dbReference type="Pfam" id="PF09069">
    <property type="entry name" value="EF-hand_3"/>
    <property type="match status" value="1"/>
</dbReference>
<dbReference type="GO" id="GO:0099536">
    <property type="term" value="P:synaptic signaling"/>
    <property type="evidence" value="ECO:0007669"/>
    <property type="project" value="TreeGrafter"/>
</dbReference>
<dbReference type="Gene3D" id="1.10.238.10">
    <property type="entry name" value="EF-hand"/>
    <property type="match status" value="2"/>
</dbReference>
<evidence type="ECO:0000256" key="9">
    <source>
        <dbReference type="ARBA" id="ARBA00023136"/>
    </source>
</evidence>
<dbReference type="Gene3D" id="3.30.60.90">
    <property type="match status" value="1"/>
</dbReference>
<evidence type="ECO:0000256" key="4">
    <source>
        <dbReference type="ARBA" id="ARBA00022490"/>
    </source>
</evidence>
<dbReference type="PROSITE" id="PS01357">
    <property type="entry name" value="ZF_ZZ_1"/>
    <property type="match status" value="1"/>
</dbReference>
<dbReference type="CDD" id="cd02334">
    <property type="entry name" value="ZZ_dystrophin"/>
    <property type="match status" value="1"/>
</dbReference>
<keyword evidence="10" id="KW-0009">Actin-binding</keyword>
<dbReference type="Pfam" id="PF09068">
    <property type="entry name" value="EF-hand_2"/>
    <property type="match status" value="1"/>
</dbReference>
<evidence type="ECO:0000256" key="2">
    <source>
        <dbReference type="ARBA" id="ARBA00004278"/>
    </source>
</evidence>
<evidence type="ECO:0000259" key="14">
    <source>
        <dbReference type="PROSITE" id="PS50020"/>
    </source>
</evidence>
<dbReference type="InterPro" id="IPR050774">
    <property type="entry name" value="KCMF1/Dystrophin"/>
</dbReference>
<keyword evidence="11" id="KW-0206">Cytoskeleton</keyword>
<dbReference type="InterPro" id="IPR011992">
    <property type="entry name" value="EF-hand-dom_pair"/>
</dbReference>
<dbReference type="CDD" id="cd16242">
    <property type="entry name" value="EFh_DMD_like"/>
    <property type="match status" value="1"/>
</dbReference>
<dbReference type="PROSITE" id="PS50135">
    <property type="entry name" value="ZF_ZZ_2"/>
    <property type="match status" value="1"/>
</dbReference>
<evidence type="ECO:0000256" key="6">
    <source>
        <dbReference type="ARBA" id="ARBA00022771"/>
    </source>
</evidence>
<dbReference type="InterPro" id="IPR000433">
    <property type="entry name" value="Znf_ZZ"/>
</dbReference>
<comment type="subcellular location">
    <subcellularLocation>
        <location evidence="2">Cell membrane</location>
        <location evidence="2">Sarcolemma</location>
        <topology evidence="2">Peripheral membrane protein</topology>
        <orientation evidence="2">Cytoplasmic side</orientation>
    </subcellularLocation>
    <subcellularLocation>
        <location evidence="1">Cytoplasm</location>
        <location evidence="1">Cytoskeleton</location>
    </subcellularLocation>
</comment>
<dbReference type="SUPFAM" id="SSF57850">
    <property type="entry name" value="RING/U-box"/>
    <property type="match status" value="1"/>
</dbReference>
<evidence type="ECO:0000256" key="3">
    <source>
        <dbReference type="ARBA" id="ARBA00022475"/>
    </source>
</evidence>
<accession>A0A6F9DPA0</accession>
<dbReference type="GO" id="GO:0008270">
    <property type="term" value="F:zinc ion binding"/>
    <property type="evidence" value="ECO:0007669"/>
    <property type="project" value="UniProtKB-KW"/>
</dbReference>
<dbReference type="EMBL" id="LR788956">
    <property type="protein sequence ID" value="CAB3264818.1"/>
    <property type="molecule type" value="mRNA"/>
</dbReference>
<evidence type="ECO:0000256" key="1">
    <source>
        <dbReference type="ARBA" id="ARBA00004245"/>
    </source>
</evidence>
<keyword evidence="8" id="KW-0106">Calcium</keyword>
<evidence type="ECO:0000256" key="10">
    <source>
        <dbReference type="ARBA" id="ARBA00023203"/>
    </source>
</evidence>
<dbReference type="AlphaFoldDB" id="A0A6F9DPA0"/>
<keyword evidence="4" id="KW-0963">Cytoplasm</keyword>
<gene>
    <name evidence="16" type="primary">Pgm5</name>
</gene>
<dbReference type="GO" id="GO:0016010">
    <property type="term" value="C:dystrophin-associated glycoprotein complex"/>
    <property type="evidence" value="ECO:0007669"/>
    <property type="project" value="UniProtKB-ARBA"/>
</dbReference>
<dbReference type="GO" id="GO:0042383">
    <property type="term" value="C:sarcolemma"/>
    <property type="evidence" value="ECO:0007669"/>
    <property type="project" value="UniProtKB-SubCell"/>
</dbReference>
<keyword evidence="3" id="KW-1003">Cell membrane</keyword>
<dbReference type="InterPro" id="IPR043145">
    <property type="entry name" value="Znf_ZZ_sf"/>
</dbReference>
<feature type="domain" description="WW" evidence="14">
    <location>
        <begin position="252"/>
        <end position="285"/>
    </location>
</feature>
<proteinExistence type="evidence at transcript level"/>
<dbReference type="GO" id="GO:0003779">
    <property type="term" value="F:actin binding"/>
    <property type="evidence" value="ECO:0007669"/>
    <property type="project" value="UniProtKB-KW"/>
</dbReference>
<evidence type="ECO:0000256" key="13">
    <source>
        <dbReference type="SAM" id="MobiDB-lite"/>
    </source>
</evidence>
<organism evidence="16">
    <name type="scientific">Phallusia mammillata</name>
    <dbReference type="NCBI Taxonomy" id="59560"/>
    <lineage>
        <taxon>Eukaryota</taxon>
        <taxon>Metazoa</taxon>
        <taxon>Chordata</taxon>
        <taxon>Tunicata</taxon>
        <taxon>Ascidiacea</taxon>
        <taxon>Phlebobranchia</taxon>
        <taxon>Ascidiidae</taxon>
        <taxon>Phallusia</taxon>
    </lineage>
</organism>
<evidence type="ECO:0000256" key="5">
    <source>
        <dbReference type="ARBA" id="ARBA00022723"/>
    </source>
</evidence>
<sequence>MNEWKNLCNILEGLLDWLRIKHEHVSNMVMQCVADVNILQQQKNQHSMLVLELEAKKEVVKQGLETARETLAKQHMLEKDSSDKHSMPGDYEKLTILKTMKNLVSELEQEWILVKRKSDQLDKQISTLLPLLKKLWTQIGTCREMLNRLEITRDNWQNVGELPTESLQEHVMQMKTFQSAEMKPMSDHISKLDICFQTVNDVQMGLTPDAVHKVDEIHMRWKLLQVYCGERVKQLVDAVRDFGPNSQLFLTSSVDGPWERAVADNKVPYYINHQKQSTSWDHPKMAELMESMSDLNDVRFSAYRTAMKLRRLQKALCLDLLPIETANNAFSQHKINATYKTPATKETMNVLEMIGCLTTLYDSLENEHKTLVNVPLCVDMCLNWILNVYDTKRKGQIQAISFKSGIVSLCKASLEEKYRYIFQQVAAVSGFLDHKSLESIIENLMFIPWQLGESSAFGGCNAGPSIRSCFQLVGTKPELDAAQFIDWLKLEPQSLVWLPVLHRLAAAENVSHPARCSVCRECPIFGFRYRSLRHFNYDICQSCFFSGRIAKGNIFCYPMAEYCLPTTSIENIRDFTKVLKNKLKGRSGRKNIGYLPVQMTPQDKNTLEIVKKDQIQPEIPDSHQNGETDYSAMPTLPASDTHTSDGVTSDAHNQIQQYAGRLAHLDDRVAINSLIEGMDDEHRLILEYCETVGFDKHQAKTAEFPHRHSALFHHKQDEIPFSGSYVATSSHAPPAPLIPPKSDELASEVALNPVDALEMGHDYATSSNSQLVINAQMLHHQSKRIDHQVQVLEDHNKNIREQLSQLKVLSHDEDQWSSSATDSSLQVNDNTQKTDNEPIFSSASVYINELLMKAGNLAHALEAPAAM</sequence>
<dbReference type="InterPro" id="IPR036020">
    <property type="entry name" value="WW_dom_sf"/>
</dbReference>
<evidence type="ECO:0000256" key="12">
    <source>
        <dbReference type="PROSITE-ProRule" id="PRU00228"/>
    </source>
</evidence>
<dbReference type="GO" id="GO:0005737">
    <property type="term" value="C:cytoplasm"/>
    <property type="evidence" value="ECO:0007669"/>
    <property type="project" value="UniProtKB-ARBA"/>
</dbReference>
<dbReference type="PROSITE" id="PS50020">
    <property type="entry name" value="WW_DOMAIN_2"/>
    <property type="match status" value="1"/>
</dbReference>
<dbReference type="Pfam" id="PF00569">
    <property type="entry name" value="ZZ"/>
    <property type="match status" value="1"/>
</dbReference>
<name>A0A6F9DPA0_9ASCI</name>
<evidence type="ECO:0000259" key="15">
    <source>
        <dbReference type="PROSITE" id="PS50135"/>
    </source>
</evidence>
<dbReference type="GO" id="GO:0005856">
    <property type="term" value="C:cytoskeleton"/>
    <property type="evidence" value="ECO:0007669"/>
    <property type="project" value="UniProtKB-SubCell"/>
</dbReference>
<keyword evidence="7" id="KW-0862">Zinc</keyword>
<evidence type="ECO:0000256" key="7">
    <source>
        <dbReference type="ARBA" id="ARBA00022833"/>
    </source>
</evidence>
<keyword evidence="6 12" id="KW-0863">Zinc-finger</keyword>
<dbReference type="InterPro" id="IPR015153">
    <property type="entry name" value="EF-hand_dom_typ1"/>
</dbReference>
<dbReference type="SUPFAM" id="SSF47473">
    <property type="entry name" value="EF-hand"/>
    <property type="match status" value="2"/>
</dbReference>
<evidence type="ECO:0000256" key="11">
    <source>
        <dbReference type="ARBA" id="ARBA00023212"/>
    </source>
</evidence>
<dbReference type="InterPro" id="IPR001202">
    <property type="entry name" value="WW_dom"/>
</dbReference>
<dbReference type="PANTHER" id="PTHR12268">
    <property type="entry name" value="E3 UBIQUITIN-PROTEIN LIGASE KCMF1"/>
    <property type="match status" value="1"/>
</dbReference>
<evidence type="ECO:0000313" key="16">
    <source>
        <dbReference type="EMBL" id="CAB3264818.1"/>
    </source>
</evidence>
<dbReference type="InterPro" id="IPR015154">
    <property type="entry name" value="EF-hand_dom_typ2"/>
</dbReference>
<dbReference type="GO" id="GO:0045202">
    <property type="term" value="C:synapse"/>
    <property type="evidence" value="ECO:0007669"/>
    <property type="project" value="GOC"/>
</dbReference>
<keyword evidence="5" id="KW-0479">Metal-binding</keyword>
<feature type="compositionally biased region" description="Polar residues" evidence="13">
    <location>
        <begin position="816"/>
        <end position="836"/>
    </location>
</feature>
<protein>
    <submittedName>
        <fullName evidence="16">Dystrophin-like</fullName>
    </submittedName>
</protein>
<dbReference type="PANTHER" id="PTHR12268:SF14">
    <property type="entry name" value="DYSTROPHIN-1"/>
    <property type="match status" value="1"/>
</dbReference>
<feature type="domain" description="ZZ-type" evidence="15">
    <location>
        <begin position="511"/>
        <end position="567"/>
    </location>
</feature>
<dbReference type="PROSITE" id="PS01159">
    <property type="entry name" value="WW_DOMAIN_1"/>
    <property type="match status" value="1"/>
</dbReference>
<evidence type="ECO:0000256" key="8">
    <source>
        <dbReference type="ARBA" id="ARBA00022837"/>
    </source>
</evidence>
<dbReference type="SMART" id="SM00291">
    <property type="entry name" value="ZnF_ZZ"/>
    <property type="match status" value="1"/>
</dbReference>
<dbReference type="CDD" id="cd00201">
    <property type="entry name" value="WW"/>
    <property type="match status" value="1"/>
</dbReference>
<reference evidence="16" key="1">
    <citation type="submission" date="2020-04" db="EMBL/GenBank/DDBJ databases">
        <authorList>
            <person name="Neveu A P."/>
        </authorList>
    </citation>
    <scope>NUCLEOTIDE SEQUENCE</scope>
    <source>
        <tissue evidence="16">Whole embryo</tissue>
    </source>
</reference>
<dbReference type="FunFam" id="2.20.70.10:FF:000004">
    <property type="entry name" value="dystrophin isoform X1"/>
    <property type="match status" value="1"/>
</dbReference>
<feature type="region of interest" description="Disordered" evidence="13">
    <location>
        <begin position="814"/>
        <end position="836"/>
    </location>
</feature>
<keyword evidence="9" id="KW-0472">Membrane</keyword>
<dbReference type="Gene3D" id="2.20.70.10">
    <property type="match status" value="1"/>
</dbReference>
<dbReference type="SMART" id="SM00456">
    <property type="entry name" value="WW"/>
    <property type="match status" value="1"/>
</dbReference>
<dbReference type="SUPFAM" id="SSF51045">
    <property type="entry name" value="WW domain"/>
    <property type="match status" value="1"/>
</dbReference>
<dbReference type="SUPFAM" id="SSF46966">
    <property type="entry name" value="Spectrin repeat"/>
    <property type="match status" value="1"/>
</dbReference>